<proteinExistence type="predicted"/>
<accession>A0A9N7UGI3</accession>
<evidence type="ECO:0000313" key="3">
    <source>
        <dbReference type="Proteomes" id="UP001153269"/>
    </source>
</evidence>
<dbReference type="EMBL" id="CADEAL010001197">
    <property type="protein sequence ID" value="CAB1430047.1"/>
    <property type="molecule type" value="Genomic_DNA"/>
</dbReference>
<protein>
    <submittedName>
        <fullName evidence="2">Uncharacterized protein</fullName>
    </submittedName>
</protein>
<comment type="caution">
    <text evidence="2">The sequence shown here is derived from an EMBL/GenBank/DDBJ whole genome shotgun (WGS) entry which is preliminary data.</text>
</comment>
<sequence length="152" mass="16421">MALKDVCFEPRGDSDSSTETSGPSVLVLSDAWNPAALLLALPGHTGLADPPTGRDNQPESSLRAVHTEAILDVPLHVQRQVDFHTPSLFTVYDLEETSCHVEEEFGFTSSCCSSYKQKKKNEEVGLSKTKVLPKSKEEDGGSVTLLIICSSS</sequence>
<evidence type="ECO:0000313" key="2">
    <source>
        <dbReference type="EMBL" id="CAB1430047.1"/>
    </source>
</evidence>
<gene>
    <name evidence="2" type="ORF">PLEPLA_LOCUS18027</name>
</gene>
<keyword evidence="3" id="KW-1185">Reference proteome</keyword>
<organism evidence="2 3">
    <name type="scientific">Pleuronectes platessa</name>
    <name type="common">European plaice</name>
    <dbReference type="NCBI Taxonomy" id="8262"/>
    <lineage>
        <taxon>Eukaryota</taxon>
        <taxon>Metazoa</taxon>
        <taxon>Chordata</taxon>
        <taxon>Craniata</taxon>
        <taxon>Vertebrata</taxon>
        <taxon>Euteleostomi</taxon>
        <taxon>Actinopterygii</taxon>
        <taxon>Neopterygii</taxon>
        <taxon>Teleostei</taxon>
        <taxon>Neoteleostei</taxon>
        <taxon>Acanthomorphata</taxon>
        <taxon>Carangaria</taxon>
        <taxon>Pleuronectiformes</taxon>
        <taxon>Pleuronectoidei</taxon>
        <taxon>Pleuronectidae</taxon>
        <taxon>Pleuronectes</taxon>
    </lineage>
</organism>
<feature type="region of interest" description="Disordered" evidence="1">
    <location>
        <begin position="1"/>
        <end position="23"/>
    </location>
</feature>
<dbReference type="AlphaFoldDB" id="A0A9N7UGI3"/>
<dbReference type="Proteomes" id="UP001153269">
    <property type="component" value="Unassembled WGS sequence"/>
</dbReference>
<name>A0A9N7UGI3_PLEPL</name>
<evidence type="ECO:0000256" key="1">
    <source>
        <dbReference type="SAM" id="MobiDB-lite"/>
    </source>
</evidence>
<reference evidence="2" key="1">
    <citation type="submission" date="2020-03" db="EMBL/GenBank/DDBJ databases">
        <authorList>
            <person name="Weist P."/>
        </authorList>
    </citation>
    <scope>NUCLEOTIDE SEQUENCE</scope>
</reference>
<feature type="compositionally biased region" description="Basic and acidic residues" evidence="1">
    <location>
        <begin position="1"/>
        <end position="14"/>
    </location>
</feature>